<dbReference type="SUPFAM" id="SSF55729">
    <property type="entry name" value="Acyl-CoA N-acyltransferases (Nat)"/>
    <property type="match status" value="1"/>
</dbReference>
<dbReference type="InterPro" id="IPR000182">
    <property type="entry name" value="GNAT_dom"/>
</dbReference>
<gene>
    <name evidence="3" type="ORF">E6O75_ATG10611</name>
</gene>
<keyword evidence="4" id="KW-1185">Reference proteome</keyword>
<feature type="domain" description="N-acetyltransferase" evidence="2">
    <location>
        <begin position="961"/>
        <end position="1132"/>
    </location>
</feature>
<dbReference type="PROSITE" id="PS51186">
    <property type="entry name" value="GNAT"/>
    <property type="match status" value="1"/>
</dbReference>
<dbReference type="EMBL" id="SNSC02000015">
    <property type="protein sequence ID" value="TID17966.1"/>
    <property type="molecule type" value="Genomic_DNA"/>
</dbReference>
<sequence length="1151" mass="125204">MATQLAKAKWQPPHLRRVATHSTITTAPEQVKEQVLTVTTKHFNEQVKVQVKKSSWTPPHLRKAQDLPVTPAPKSDRSTLDPSSPAYKSAEFVNSLLSSLRSVTPPLTENVSPAIVKSVSPVSAKSKLHLHSINLELKDFRSKANFNKGDASSNPTNTRKTLLGMGLDGSRWAPKVPTAEQIAKAESPETRLKATADLLAFCLVMETQQELVDKRKKEALENGGEGFRYSSDYTKVREENQQQMIELSDKIVAANLAAAHSLASTDQSQLILSQRPSPPANATAKVVPAVKESAQVQDHSIIEHFVEVQSSAKAVPTVKEPVHLQVQVYPLIDPSVGVQSPAKATSNTNESEKVQDHPVVYKSVEIQASAKAASCAKEFQQVQNHPVVRQLFEVQSTVKDALNTGAVEKSVSSTAVASRAPTVANPPGGLATNFSLWSSSVTLLPSSPPTPSLPPSFTHTNPCSPNRLLTLFISSSKSQKPSGISVTRPKTVSSTAPAKSSSTLSISGSTGRSRKDDEQSKAAHSTGPHSDVDQSTNLPSIAAQSIAPGLTAGTTASDCSQSPAEDIAIATTTEMLLPASITPNRPQIATPVLSESIIVAPASAGKIPFPYSQHIAAPAVIKPAAPETVAAPMAKAPESTAAPNPNAAAPVKLATTLEGFTNFRPAARAPPPVTNNMSRRNGWLTKEETKAMRSRPLDDCLIDEDAYEGEIQNNDWPSADENSPDLCLRQWDGDWLPAPVDWAARNQYKRADKFAEDIATWVNRTNNHYLVIQSGKSKVTFNLMDANGNIITSEIVPHAWVPEKIEGKSLQEFWNCLLQSKPEPLEAEDVRFAPFWQRYLTQNHNSDEKEVTAFQESLPGPEPKLDVADCGVVLYQKGKNQTAATISTQIAQKNLKDAAKKEAIREKHTRSMKKDAKRPVIASPPNPHKPAENIYLRPATNRDDAQMAHIYNHYVNTHFSNAMTPLTAGDMQTKLRGVAAANLSMIVAVSKVKRTGGQHPNLQSTQERIVGFACLDEHEGAHGLFRYAADLDVFVHPEYAHKGVGKSLVDRLMYMADSHYQSREAVEWRPMSDDPYLTSPGGKRNLGTVYINAFYPSDEKARLVWIKTWLQQFGFALCAKMPGGIKLEKNVTRACFVYNTGPGINPISART</sequence>
<feature type="compositionally biased region" description="Polar residues" evidence="1">
    <location>
        <begin position="488"/>
        <end position="499"/>
    </location>
</feature>
<feature type="region of interest" description="Disordered" evidence="1">
    <location>
        <begin position="51"/>
        <end position="85"/>
    </location>
</feature>
<feature type="compositionally biased region" description="Low complexity" evidence="1">
    <location>
        <begin position="500"/>
        <end position="511"/>
    </location>
</feature>
<evidence type="ECO:0000256" key="1">
    <source>
        <dbReference type="SAM" id="MobiDB-lite"/>
    </source>
</evidence>
<proteinExistence type="predicted"/>
<evidence type="ECO:0000313" key="4">
    <source>
        <dbReference type="Proteomes" id="UP000298493"/>
    </source>
</evidence>
<dbReference type="Pfam" id="PF00583">
    <property type="entry name" value="Acetyltransf_1"/>
    <property type="match status" value="1"/>
</dbReference>
<dbReference type="GO" id="GO:0016747">
    <property type="term" value="F:acyltransferase activity, transferring groups other than amino-acyl groups"/>
    <property type="evidence" value="ECO:0007669"/>
    <property type="project" value="InterPro"/>
</dbReference>
<reference evidence="3 4" key="1">
    <citation type="submission" date="2019-04" db="EMBL/GenBank/DDBJ databases">
        <title>High contiguity whole genome sequence and gene annotation resource for two Venturia nashicola isolates.</title>
        <authorList>
            <person name="Prokchorchik M."/>
            <person name="Won K."/>
            <person name="Lee Y."/>
            <person name="Choi E.D."/>
            <person name="Segonzac C."/>
            <person name="Sohn K.H."/>
        </authorList>
    </citation>
    <scope>NUCLEOTIDE SEQUENCE [LARGE SCALE GENOMIC DNA]</scope>
    <source>
        <strain evidence="3 4">PRI2</strain>
    </source>
</reference>
<comment type="caution">
    <text evidence="3">The sequence shown here is derived from an EMBL/GenBank/DDBJ whole genome shotgun (WGS) entry which is preliminary data.</text>
</comment>
<feature type="region of interest" description="Disordered" evidence="1">
    <location>
        <begin position="478"/>
        <end position="536"/>
    </location>
</feature>
<dbReference type="AlphaFoldDB" id="A0A4Z1NPP0"/>
<dbReference type="Gene3D" id="3.40.630.30">
    <property type="match status" value="1"/>
</dbReference>
<name>A0A4Z1NPP0_9PEZI</name>
<accession>A0A4Z1NPP0</accession>
<dbReference type="OrthoDB" id="2129362at2759"/>
<protein>
    <recommendedName>
        <fullName evidence="2">N-acetyltransferase domain-containing protein</fullName>
    </recommendedName>
</protein>
<feature type="region of interest" description="Disordered" evidence="1">
    <location>
        <begin position="905"/>
        <end position="933"/>
    </location>
</feature>
<evidence type="ECO:0000259" key="2">
    <source>
        <dbReference type="PROSITE" id="PS51186"/>
    </source>
</evidence>
<evidence type="ECO:0000313" key="3">
    <source>
        <dbReference type="EMBL" id="TID17966.1"/>
    </source>
</evidence>
<dbReference type="CDD" id="cd04301">
    <property type="entry name" value="NAT_SF"/>
    <property type="match status" value="1"/>
</dbReference>
<dbReference type="InterPro" id="IPR016181">
    <property type="entry name" value="Acyl_CoA_acyltransferase"/>
</dbReference>
<organism evidence="3 4">
    <name type="scientific">Venturia nashicola</name>
    <dbReference type="NCBI Taxonomy" id="86259"/>
    <lineage>
        <taxon>Eukaryota</taxon>
        <taxon>Fungi</taxon>
        <taxon>Dikarya</taxon>
        <taxon>Ascomycota</taxon>
        <taxon>Pezizomycotina</taxon>
        <taxon>Dothideomycetes</taxon>
        <taxon>Pleosporomycetidae</taxon>
        <taxon>Venturiales</taxon>
        <taxon>Venturiaceae</taxon>
        <taxon>Venturia</taxon>
    </lineage>
</organism>
<dbReference type="Proteomes" id="UP000298493">
    <property type="component" value="Unassembled WGS sequence"/>
</dbReference>